<evidence type="ECO:0000256" key="6">
    <source>
        <dbReference type="SAM" id="MobiDB-lite"/>
    </source>
</evidence>
<keyword evidence="8" id="KW-1185">Reference proteome</keyword>
<evidence type="ECO:0000313" key="8">
    <source>
        <dbReference type="Proteomes" id="UP000683000"/>
    </source>
</evidence>
<dbReference type="EMBL" id="JAGFBS010000070">
    <property type="protein sequence ID" value="KAG6369696.1"/>
    <property type="molecule type" value="Genomic_DNA"/>
</dbReference>
<evidence type="ECO:0000256" key="1">
    <source>
        <dbReference type="ARBA" id="ARBA00004141"/>
    </source>
</evidence>
<evidence type="ECO:0000256" key="3">
    <source>
        <dbReference type="ARBA" id="ARBA00022692"/>
    </source>
</evidence>
<evidence type="ECO:0008006" key="9">
    <source>
        <dbReference type="Google" id="ProtNLM"/>
    </source>
</evidence>
<dbReference type="InterPro" id="IPR000425">
    <property type="entry name" value="MIP"/>
</dbReference>
<dbReference type="PANTHER" id="PTHR19139:SF199">
    <property type="entry name" value="MIP17260P"/>
    <property type="match status" value="1"/>
</dbReference>
<evidence type="ECO:0000256" key="2">
    <source>
        <dbReference type="ARBA" id="ARBA00006175"/>
    </source>
</evidence>
<dbReference type="OrthoDB" id="3222at2759"/>
<keyword evidence="4" id="KW-1133">Transmembrane helix</keyword>
<reference evidence="7" key="1">
    <citation type="submission" date="2021-03" db="EMBL/GenBank/DDBJ databases">
        <title>Evolutionary innovations through gain and loss of genes in the ectomycorrhizal Boletales.</title>
        <authorList>
            <person name="Wu G."/>
            <person name="Miyauchi S."/>
            <person name="Morin E."/>
            <person name="Yang Z.-L."/>
            <person name="Xu J."/>
            <person name="Martin F.M."/>
        </authorList>
    </citation>
    <scope>NUCLEOTIDE SEQUENCE</scope>
    <source>
        <strain evidence="7">BR01</strain>
    </source>
</reference>
<protein>
    <recommendedName>
        <fullName evidence="9">Aquaporin</fullName>
    </recommendedName>
</protein>
<keyword evidence="3" id="KW-0812">Transmembrane</keyword>
<evidence type="ECO:0000256" key="4">
    <source>
        <dbReference type="ARBA" id="ARBA00022989"/>
    </source>
</evidence>
<feature type="region of interest" description="Disordered" evidence="6">
    <location>
        <begin position="88"/>
        <end position="131"/>
    </location>
</feature>
<dbReference type="InterPro" id="IPR023271">
    <property type="entry name" value="Aquaporin-like"/>
</dbReference>
<dbReference type="GO" id="GO:0015250">
    <property type="term" value="F:water channel activity"/>
    <property type="evidence" value="ECO:0007669"/>
    <property type="project" value="TreeGrafter"/>
</dbReference>
<dbReference type="Gene3D" id="1.20.1080.10">
    <property type="entry name" value="Glycerol uptake facilitator protein"/>
    <property type="match status" value="1"/>
</dbReference>
<proteinExistence type="inferred from homology"/>
<keyword evidence="5" id="KW-0472">Membrane</keyword>
<dbReference type="Proteomes" id="UP000683000">
    <property type="component" value="Unassembled WGS sequence"/>
</dbReference>
<sequence length="131" mass="14291">MDRFAVFYTGACMNTARAFGPAVVTGFNFPGHSRHWVVRLVIAKLREVISPTFVQYWAGPFLGSLLGVAFYTMLKWINYLELNPAQASTSAEDSPPIPNIFATERATRDTEASGGAVPPLAPNGQRKSNAE</sequence>
<gene>
    <name evidence="7" type="ORF">JVT61DRAFT_14124</name>
</gene>
<dbReference type="SUPFAM" id="SSF81338">
    <property type="entry name" value="Aquaporin-like"/>
    <property type="match status" value="1"/>
</dbReference>
<evidence type="ECO:0000256" key="5">
    <source>
        <dbReference type="ARBA" id="ARBA00023136"/>
    </source>
</evidence>
<dbReference type="Pfam" id="PF00230">
    <property type="entry name" value="MIP"/>
    <property type="match status" value="1"/>
</dbReference>
<accession>A0A8I3A3B1</accession>
<name>A0A8I3A3B1_9AGAM</name>
<dbReference type="PANTHER" id="PTHR19139">
    <property type="entry name" value="AQUAPORIN TRANSPORTER"/>
    <property type="match status" value="1"/>
</dbReference>
<organism evidence="7 8">
    <name type="scientific">Boletus reticuloceps</name>
    <dbReference type="NCBI Taxonomy" id="495285"/>
    <lineage>
        <taxon>Eukaryota</taxon>
        <taxon>Fungi</taxon>
        <taxon>Dikarya</taxon>
        <taxon>Basidiomycota</taxon>
        <taxon>Agaricomycotina</taxon>
        <taxon>Agaricomycetes</taxon>
        <taxon>Agaricomycetidae</taxon>
        <taxon>Boletales</taxon>
        <taxon>Boletineae</taxon>
        <taxon>Boletaceae</taxon>
        <taxon>Boletoideae</taxon>
        <taxon>Boletus</taxon>
    </lineage>
</organism>
<evidence type="ECO:0000313" key="7">
    <source>
        <dbReference type="EMBL" id="KAG6369696.1"/>
    </source>
</evidence>
<dbReference type="InterPro" id="IPR034294">
    <property type="entry name" value="Aquaporin_transptr"/>
</dbReference>
<dbReference type="AlphaFoldDB" id="A0A8I3A3B1"/>
<comment type="subcellular location">
    <subcellularLocation>
        <location evidence="1">Membrane</location>
        <topology evidence="1">Multi-pass membrane protein</topology>
    </subcellularLocation>
</comment>
<comment type="caution">
    <text evidence="7">The sequence shown here is derived from an EMBL/GenBank/DDBJ whole genome shotgun (WGS) entry which is preliminary data.</text>
</comment>
<dbReference type="GO" id="GO:0005886">
    <property type="term" value="C:plasma membrane"/>
    <property type="evidence" value="ECO:0007669"/>
    <property type="project" value="TreeGrafter"/>
</dbReference>
<comment type="similarity">
    <text evidence="2">Belongs to the MIP/aquaporin (TC 1.A.8) family.</text>
</comment>